<dbReference type="InterPro" id="IPR003833">
    <property type="entry name" value="CT_C_D"/>
</dbReference>
<dbReference type="Gene3D" id="2.40.50.100">
    <property type="match status" value="1"/>
</dbReference>
<dbReference type="Gene3D" id="3.30.470.20">
    <property type="entry name" value="ATP-grasp fold, B domain"/>
    <property type="match status" value="1"/>
</dbReference>
<dbReference type="Pfam" id="PF00364">
    <property type="entry name" value="Biotin_lipoyl"/>
    <property type="match status" value="1"/>
</dbReference>
<dbReference type="PANTHER" id="PTHR18866">
    <property type="entry name" value="CARBOXYLASE:PYRUVATE/ACETYL-COA/PROPIONYL-COA CARBOXYLASE"/>
    <property type="match status" value="1"/>
</dbReference>
<dbReference type="InterPro" id="IPR011054">
    <property type="entry name" value="Rudment_hybrid_motif"/>
</dbReference>
<evidence type="ECO:0000313" key="11">
    <source>
        <dbReference type="EMBL" id="PDO09714.1"/>
    </source>
</evidence>
<evidence type="ECO:0000256" key="2">
    <source>
        <dbReference type="ARBA" id="ARBA00022598"/>
    </source>
</evidence>
<dbReference type="Pfam" id="PF00289">
    <property type="entry name" value="Biotin_carb_N"/>
    <property type="match status" value="1"/>
</dbReference>
<name>A0A2A6DY79_9BACL</name>
<dbReference type="SUPFAM" id="SSF160467">
    <property type="entry name" value="PH0987 N-terminal domain-like"/>
    <property type="match status" value="1"/>
</dbReference>
<dbReference type="SMART" id="SM00796">
    <property type="entry name" value="AHS1"/>
    <property type="match status" value="1"/>
</dbReference>
<dbReference type="SUPFAM" id="SSF51246">
    <property type="entry name" value="Rudiment single hybrid motif"/>
    <property type="match status" value="1"/>
</dbReference>
<comment type="caution">
    <text evidence="11">The sequence shown here is derived from an EMBL/GenBank/DDBJ whole genome shotgun (WGS) entry which is preliminary data.</text>
</comment>
<dbReference type="SUPFAM" id="SSF56059">
    <property type="entry name" value="Glutathione synthetase ATP-binding domain-like"/>
    <property type="match status" value="1"/>
</dbReference>
<dbReference type="Proteomes" id="UP000243688">
    <property type="component" value="Unassembled WGS sequence"/>
</dbReference>
<proteinExistence type="predicted"/>
<dbReference type="InterPro" id="IPR050856">
    <property type="entry name" value="Biotin_carboxylase_complex"/>
</dbReference>
<dbReference type="InterPro" id="IPR005481">
    <property type="entry name" value="BC-like_N"/>
</dbReference>
<dbReference type="InterPro" id="IPR003778">
    <property type="entry name" value="CT_A_B"/>
</dbReference>
<accession>A0A2A6DY79</accession>
<dbReference type="InterPro" id="IPR029000">
    <property type="entry name" value="Cyclophilin-like_dom_sf"/>
</dbReference>
<keyword evidence="6" id="KW-0092">Biotin</keyword>
<evidence type="ECO:0000256" key="4">
    <source>
        <dbReference type="ARBA" id="ARBA00022801"/>
    </source>
</evidence>
<dbReference type="Pfam" id="PF02785">
    <property type="entry name" value="Biotin_carb_C"/>
    <property type="match status" value="1"/>
</dbReference>
<dbReference type="PANTHER" id="PTHR18866:SF128">
    <property type="entry name" value="UREA AMIDOLYASE"/>
    <property type="match status" value="1"/>
</dbReference>
<dbReference type="Pfam" id="PF02626">
    <property type="entry name" value="CT_A_B"/>
    <property type="match status" value="1"/>
</dbReference>
<evidence type="ECO:0000313" key="12">
    <source>
        <dbReference type="Proteomes" id="UP000243688"/>
    </source>
</evidence>
<dbReference type="InterPro" id="IPR005479">
    <property type="entry name" value="CPAse_ATP-bd"/>
</dbReference>
<dbReference type="InterPro" id="IPR014084">
    <property type="entry name" value="Urea_COase"/>
</dbReference>
<dbReference type="EMBL" id="MOXJ01000030">
    <property type="protein sequence ID" value="PDO09714.1"/>
    <property type="molecule type" value="Genomic_DNA"/>
</dbReference>
<dbReference type="InterPro" id="IPR005482">
    <property type="entry name" value="Biotin_COase_C"/>
</dbReference>
<evidence type="ECO:0000259" key="9">
    <source>
        <dbReference type="PROSITE" id="PS50975"/>
    </source>
</evidence>
<dbReference type="PROSITE" id="PS00867">
    <property type="entry name" value="CPSASE_2"/>
    <property type="match status" value="1"/>
</dbReference>
<dbReference type="GO" id="GO:0016874">
    <property type="term" value="F:ligase activity"/>
    <property type="evidence" value="ECO:0007669"/>
    <property type="project" value="UniProtKB-KW"/>
</dbReference>
<dbReference type="GO" id="GO:0016787">
    <property type="term" value="F:hydrolase activity"/>
    <property type="evidence" value="ECO:0007669"/>
    <property type="project" value="UniProtKB-KW"/>
</dbReference>
<dbReference type="PROSITE" id="PS50979">
    <property type="entry name" value="BC"/>
    <property type="match status" value="1"/>
</dbReference>
<reference evidence="11 12" key="1">
    <citation type="submission" date="2016-12" db="EMBL/GenBank/DDBJ databases">
        <title>Candidatus Reconcilibacillus cellulovorans genome.</title>
        <authorList>
            <person name="Kolinko S."/>
            <person name="Wu Y.-W."/>
            <person name="Tachea F."/>
            <person name="Denzel E."/>
            <person name="Hiras J."/>
            <person name="Baecker N."/>
            <person name="Chan L.J."/>
            <person name="Eichorst S.A."/>
            <person name="Frey D."/>
            <person name="Adams P.D."/>
            <person name="Pray T."/>
            <person name="Tanjore D."/>
            <person name="Petzold C.J."/>
            <person name="Gladden J.M."/>
            <person name="Simmons B.A."/>
            <person name="Singer S.W."/>
        </authorList>
    </citation>
    <scope>NUCLEOTIDE SEQUENCE [LARGE SCALE GENOMIC DNA]</scope>
    <source>
        <strain evidence="11">JTherm</strain>
    </source>
</reference>
<evidence type="ECO:0000259" key="8">
    <source>
        <dbReference type="PROSITE" id="PS50968"/>
    </source>
</evidence>
<dbReference type="NCBIfam" id="TIGR00724">
    <property type="entry name" value="urea_amlyse_rel"/>
    <property type="match status" value="1"/>
</dbReference>
<dbReference type="GO" id="GO:0005524">
    <property type="term" value="F:ATP binding"/>
    <property type="evidence" value="ECO:0007669"/>
    <property type="project" value="UniProtKB-UniRule"/>
</dbReference>
<dbReference type="InterPro" id="IPR016185">
    <property type="entry name" value="PreATP-grasp_dom_sf"/>
</dbReference>
<evidence type="ECO:0000256" key="7">
    <source>
        <dbReference type="PROSITE-ProRule" id="PRU00409"/>
    </source>
</evidence>
<dbReference type="AlphaFoldDB" id="A0A2A6DY79"/>
<gene>
    <name evidence="11" type="ORF">BLM47_11155</name>
</gene>
<dbReference type="SMART" id="SM00878">
    <property type="entry name" value="Biotin_carb_C"/>
    <property type="match status" value="1"/>
</dbReference>
<dbReference type="Gene3D" id="3.30.1360.40">
    <property type="match status" value="1"/>
</dbReference>
<dbReference type="Pfam" id="PF02786">
    <property type="entry name" value="CPSase_L_D2"/>
    <property type="match status" value="1"/>
</dbReference>
<evidence type="ECO:0000256" key="5">
    <source>
        <dbReference type="ARBA" id="ARBA00022840"/>
    </source>
</evidence>
<dbReference type="Gene3D" id="2.40.100.10">
    <property type="entry name" value="Cyclophilin-like"/>
    <property type="match status" value="2"/>
</dbReference>
<dbReference type="InterPro" id="IPR000089">
    <property type="entry name" value="Biotin_lipoyl"/>
</dbReference>
<organism evidence="11 12">
    <name type="scientific">Candidatus Reconcilbacillus cellulovorans</name>
    <dbReference type="NCBI Taxonomy" id="1906605"/>
    <lineage>
        <taxon>Bacteria</taxon>
        <taxon>Bacillati</taxon>
        <taxon>Bacillota</taxon>
        <taxon>Bacilli</taxon>
        <taxon>Bacillales</taxon>
        <taxon>Paenibacillaceae</taxon>
        <taxon>Candidatus Reconcilbacillus</taxon>
    </lineage>
</organism>
<keyword evidence="5 7" id="KW-0067">ATP-binding</keyword>
<dbReference type="FunFam" id="3.40.50.20:FF:000010">
    <property type="entry name" value="Propionyl-CoA carboxylase subunit alpha"/>
    <property type="match status" value="1"/>
</dbReference>
<dbReference type="PROSITE" id="PS50975">
    <property type="entry name" value="ATP_GRASP"/>
    <property type="match status" value="1"/>
</dbReference>
<evidence type="ECO:0000256" key="6">
    <source>
        <dbReference type="ARBA" id="ARBA00023267"/>
    </source>
</evidence>
<sequence>MFRKVLIANRGAIAVRIARTLRRMGIASAAVYTKADRDSLHVEAADEAVLIGEGPAKDSYLDAGRILDVAERVGADAVHPGYGFLSENAAFARACRERNIAFIGPDPEHIDMFGLKHAARAFARQAGVPLLPGTPPVSEIEAAVRSAAEIGYPIMLKSAAGGGGIGMRVCWHEAELREAFGSVRALAETYFGDGSVFLEKYIPYARHVEVQIFGNRFGEAAAIGERDCSVQRRNQKVIEETPAPHLPPRVRTDMWEAARRLARLAKYRSAGTVEFLYDPETERFYFLEVNTRLQVEHGVTEEVYGIDLVEWMVREAADDLRGLESRIGSPNGHSIQARLYAEDPFAGFRPSAGRIDAVRFPAGVRVETWIRDGAEVSTLYDPMLAKIIVCGDDRDDAVRKLAAALDETRVYGVTTNLPFLQELLARPDFRQGRVHTKMLEGFCPDEAAIEVVDGGVQTTVQDWPGRIGYWDVGVPPSGPMDALSFRIGNRLLGNPDSAPGLELTLRGGTYRFRGDVRFCLTGADMDAKLDGRPVPMYAPVSAGRWQTLEFGEARAGMRTYLLVEGGFDVPQVLGSSSTFTLGGFGGHGGRALRAGDVLRVRGSAACGRPGGRADGGAGGGAGGGSGGVEMNGAADGRFAKAGNAPRDAELPVELRPAIGREWTIGVLPGPHCTAEFLQGTYLRQLAETRWQVHFNSSRTGVRLVGPSPAWAREDGGDAGLHPSNIHDNAYAVGALDLTGDMPILLGPDGPSLGGFVCPATTAAAERWKLGQLRPGDTVVFRLLTLEEAEQLRKSLERFLDAVSDAVSGTSGGSAEGKSLSPDPLQAMFVRKTPQESPPVRLPDPEYPVLAREAEGRRFPITVRASGDEYVLVEYGGLELDLRYRFQVHALMEAIRESGVLPYINLTPGIRSLQVQFDPDRMSSRDVCAKILELDRALPPLESMRVRSRVVRLPLSWDDPAVRLAVERYCRNIRPDAPWCPDNLEFIRRINGLDRVEDVRYIVFSAEYLVLGLGDVYLGAPVAVPLDPRHRLVTTKYNPARTWTPENAVGIGGAYLCIYGMEGPGGYQLVGRTVQVWNTFQKIPVFEPGKPWLLRFFDRIRFYPVDAGELAQIREEFPRGRFSIEVEEAEFDLGEYFGFLKRIADEAAAFRARQQAAFAEERRRWKESGLAEYRSEVEAAVFAAESGEEAALPPGASAVRSQISGSVWKILVEPGRAVRRGDPLVALESMKMEFIQQAPCDGTVVSVHVRQGETVPAGRVLVGLIPAQFGGGE</sequence>
<dbReference type="Pfam" id="PF02682">
    <property type="entry name" value="CT_C_D"/>
    <property type="match status" value="1"/>
</dbReference>
<evidence type="ECO:0000256" key="1">
    <source>
        <dbReference type="ARBA" id="ARBA00001953"/>
    </source>
</evidence>
<dbReference type="PROSITE" id="PS50968">
    <property type="entry name" value="BIOTINYL_LIPOYL"/>
    <property type="match status" value="1"/>
</dbReference>
<dbReference type="SUPFAM" id="SSF50891">
    <property type="entry name" value="Cyclophilin-like"/>
    <property type="match status" value="2"/>
</dbReference>
<dbReference type="SUPFAM" id="SSF52440">
    <property type="entry name" value="PreATP-grasp domain"/>
    <property type="match status" value="1"/>
</dbReference>
<feature type="domain" description="ATP-grasp" evidence="9">
    <location>
        <begin position="120"/>
        <end position="317"/>
    </location>
</feature>
<dbReference type="CDD" id="cd06850">
    <property type="entry name" value="biotinyl_domain"/>
    <property type="match status" value="1"/>
</dbReference>
<keyword evidence="2" id="KW-0436">Ligase</keyword>
<dbReference type="GO" id="GO:0046872">
    <property type="term" value="F:metal ion binding"/>
    <property type="evidence" value="ECO:0007669"/>
    <property type="project" value="InterPro"/>
</dbReference>
<feature type="domain" description="Biotin carboxylation" evidence="10">
    <location>
        <begin position="1"/>
        <end position="444"/>
    </location>
</feature>
<keyword evidence="3 7" id="KW-0547">Nucleotide-binding</keyword>
<protein>
    <submittedName>
        <fullName evidence="11">Urea carboxylase</fullName>
    </submittedName>
</protein>
<dbReference type="InterPro" id="IPR011764">
    <property type="entry name" value="Biotin_carboxylation_dom"/>
</dbReference>
<dbReference type="NCBIfam" id="TIGR02712">
    <property type="entry name" value="urea_carbox"/>
    <property type="match status" value="1"/>
</dbReference>
<dbReference type="InterPro" id="IPR011761">
    <property type="entry name" value="ATP-grasp"/>
</dbReference>
<evidence type="ECO:0000259" key="10">
    <source>
        <dbReference type="PROSITE" id="PS50979"/>
    </source>
</evidence>
<dbReference type="SUPFAM" id="SSF51230">
    <property type="entry name" value="Single hybrid motif"/>
    <property type="match status" value="1"/>
</dbReference>
<comment type="cofactor">
    <cofactor evidence="1">
        <name>biotin</name>
        <dbReference type="ChEBI" id="CHEBI:57586"/>
    </cofactor>
</comment>
<dbReference type="PROSITE" id="PS00866">
    <property type="entry name" value="CPSASE_1"/>
    <property type="match status" value="1"/>
</dbReference>
<evidence type="ECO:0000256" key="3">
    <source>
        <dbReference type="ARBA" id="ARBA00022741"/>
    </source>
</evidence>
<dbReference type="InterPro" id="IPR011053">
    <property type="entry name" value="Single_hybrid_motif"/>
</dbReference>
<keyword evidence="4" id="KW-0378">Hydrolase</keyword>
<dbReference type="SMART" id="SM00797">
    <property type="entry name" value="AHS2"/>
    <property type="match status" value="1"/>
</dbReference>
<feature type="domain" description="Lipoyl-binding" evidence="8">
    <location>
        <begin position="1186"/>
        <end position="1264"/>
    </location>
</feature>